<gene>
    <name evidence="1" type="ORF">PILCRDRAFT_816470</name>
</gene>
<dbReference type="InParanoid" id="A0A0C3FPC5"/>
<organism evidence="1 2">
    <name type="scientific">Piloderma croceum (strain F 1598)</name>
    <dbReference type="NCBI Taxonomy" id="765440"/>
    <lineage>
        <taxon>Eukaryota</taxon>
        <taxon>Fungi</taxon>
        <taxon>Dikarya</taxon>
        <taxon>Basidiomycota</taxon>
        <taxon>Agaricomycotina</taxon>
        <taxon>Agaricomycetes</taxon>
        <taxon>Agaricomycetidae</taxon>
        <taxon>Atheliales</taxon>
        <taxon>Atheliaceae</taxon>
        <taxon>Piloderma</taxon>
    </lineage>
</organism>
<name>A0A0C3FPC5_PILCF</name>
<protein>
    <submittedName>
        <fullName evidence="1">Uncharacterized protein</fullName>
    </submittedName>
</protein>
<dbReference type="AlphaFoldDB" id="A0A0C3FPC5"/>
<dbReference type="HOGENOM" id="CLU_2886610_0_0_1"/>
<dbReference type="EMBL" id="KN832983">
    <property type="protein sequence ID" value="KIM85900.1"/>
    <property type="molecule type" value="Genomic_DNA"/>
</dbReference>
<sequence>MAPHIPLYLVYLVSSRLSISSASDQNRLPHYISDLGHITNGDCSRQIGPDPSVHPTNLYADPI</sequence>
<evidence type="ECO:0000313" key="2">
    <source>
        <dbReference type="Proteomes" id="UP000054166"/>
    </source>
</evidence>
<proteinExistence type="predicted"/>
<reference evidence="1 2" key="1">
    <citation type="submission" date="2014-04" db="EMBL/GenBank/DDBJ databases">
        <authorList>
            <consortium name="DOE Joint Genome Institute"/>
            <person name="Kuo A."/>
            <person name="Tarkka M."/>
            <person name="Buscot F."/>
            <person name="Kohler A."/>
            <person name="Nagy L.G."/>
            <person name="Floudas D."/>
            <person name="Copeland A."/>
            <person name="Barry K.W."/>
            <person name="Cichocki N."/>
            <person name="Veneault-Fourrey C."/>
            <person name="LaButti K."/>
            <person name="Lindquist E.A."/>
            <person name="Lipzen A."/>
            <person name="Lundell T."/>
            <person name="Morin E."/>
            <person name="Murat C."/>
            <person name="Sun H."/>
            <person name="Tunlid A."/>
            <person name="Henrissat B."/>
            <person name="Grigoriev I.V."/>
            <person name="Hibbett D.S."/>
            <person name="Martin F."/>
            <person name="Nordberg H.P."/>
            <person name="Cantor M.N."/>
            <person name="Hua S.X."/>
        </authorList>
    </citation>
    <scope>NUCLEOTIDE SEQUENCE [LARGE SCALE GENOMIC DNA]</scope>
    <source>
        <strain evidence="1 2">F 1598</strain>
    </source>
</reference>
<accession>A0A0C3FPC5</accession>
<dbReference type="Proteomes" id="UP000054166">
    <property type="component" value="Unassembled WGS sequence"/>
</dbReference>
<reference evidence="2" key="2">
    <citation type="submission" date="2015-01" db="EMBL/GenBank/DDBJ databases">
        <title>Evolutionary Origins and Diversification of the Mycorrhizal Mutualists.</title>
        <authorList>
            <consortium name="DOE Joint Genome Institute"/>
            <consortium name="Mycorrhizal Genomics Consortium"/>
            <person name="Kohler A."/>
            <person name="Kuo A."/>
            <person name="Nagy L.G."/>
            <person name="Floudas D."/>
            <person name="Copeland A."/>
            <person name="Barry K.W."/>
            <person name="Cichocki N."/>
            <person name="Veneault-Fourrey C."/>
            <person name="LaButti K."/>
            <person name="Lindquist E.A."/>
            <person name="Lipzen A."/>
            <person name="Lundell T."/>
            <person name="Morin E."/>
            <person name="Murat C."/>
            <person name="Riley R."/>
            <person name="Ohm R."/>
            <person name="Sun H."/>
            <person name="Tunlid A."/>
            <person name="Henrissat B."/>
            <person name="Grigoriev I.V."/>
            <person name="Hibbett D.S."/>
            <person name="Martin F."/>
        </authorList>
    </citation>
    <scope>NUCLEOTIDE SEQUENCE [LARGE SCALE GENOMIC DNA]</scope>
    <source>
        <strain evidence="2">F 1598</strain>
    </source>
</reference>
<keyword evidence="2" id="KW-1185">Reference proteome</keyword>
<evidence type="ECO:0000313" key="1">
    <source>
        <dbReference type="EMBL" id="KIM85900.1"/>
    </source>
</evidence>